<feature type="transmembrane region" description="Helical" evidence="1">
    <location>
        <begin position="254"/>
        <end position="277"/>
    </location>
</feature>
<accession>A0A017T785</accession>
<feature type="transmembrane region" description="Helical" evidence="1">
    <location>
        <begin position="44"/>
        <end position="66"/>
    </location>
</feature>
<feature type="transmembrane region" description="Helical" evidence="1">
    <location>
        <begin position="72"/>
        <end position="90"/>
    </location>
</feature>
<name>A0A017T785_9BACT</name>
<sequence>MRRPDPRGARGALRGSGRAVEKDWTVMCPAFKDGAMPQLHGSRVVRIGAGVIATAMLLIGFLPLFGGPGYESALAAGLLVPGAAAIVTAIDVSRHRPSPLDALGRGVAVGAALASVAYFTTLIHGLRVGFCDLPAGSAFFALGPFCGAMLGGAWGAIAGEVAARVRRRRTAAVLLALSAPVASVVVSVVRFVTSPIIFAYDPFVGFFSGTLYDTIVSYTGLITYRVGTGATLVAATVAALHLRREEEGQIGVHWLGRPGVLVLGAVAFVGSVAVSAWGDALGHWQTAASISEELGATTQGRRCDVVHPRGLPADEARRFVQDCDAHVAAAERWLGAPALVDGQPLRIRAYVFANAEQKGALMGAARTYIAKPWRREVYLQESGYPHPALGHEIMHVMAGAFGRGPLRIAGALGGLLPDPGLIEGIAVAGSPREGDLSASEWAKAMKDLRLLPRLKRLFALGFLAENSSTAYTVSGAFVEWVHERHGAGAVRAWYGGQPLPEITGAPWEAMEREWHDKLDAIVLTDAARVQAQARFDRPAIFGRRCPRVVDACKREAERLQGRGDFVGAREQLEKVITLDGSPTARIDLAELDLAAGERVKGVAALETIAGDEKVPRHLRDRALEMLANAALAAHEGERAALLFGEVASRMVDEDRLRTLDVKVKAAVDARAWAPVVELLIGSRAMDPDAARAAELLGAWAASTPEDGLPSYLLARQRTGGGRLDDAAQRLDLALAASMDLPRVRAEAARLRLVVACGLGDAASATRAFDLYERSGPNPSRLDAARRLLQRCTEN</sequence>
<keyword evidence="1" id="KW-1133">Transmembrane helix</keyword>
<feature type="transmembrane region" description="Helical" evidence="1">
    <location>
        <begin position="138"/>
        <end position="159"/>
    </location>
</feature>
<proteinExistence type="predicted"/>
<feature type="transmembrane region" description="Helical" evidence="1">
    <location>
        <begin position="102"/>
        <end position="126"/>
    </location>
</feature>
<reference evidence="2 3" key="1">
    <citation type="submission" date="2013-05" db="EMBL/GenBank/DDBJ databases">
        <title>Genome assembly of Chondromyces apiculatus DSM 436.</title>
        <authorList>
            <person name="Sharma G."/>
            <person name="Khatri I."/>
            <person name="Kaur C."/>
            <person name="Mayilraj S."/>
            <person name="Subramanian S."/>
        </authorList>
    </citation>
    <scope>NUCLEOTIDE SEQUENCE [LARGE SCALE GENOMIC DNA]</scope>
    <source>
        <strain evidence="2 3">DSM 436</strain>
    </source>
</reference>
<dbReference type="eggNOG" id="COG0457">
    <property type="taxonomic scope" value="Bacteria"/>
</dbReference>
<feature type="transmembrane region" description="Helical" evidence="1">
    <location>
        <begin position="218"/>
        <end position="242"/>
    </location>
</feature>
<comment type="caution">
    <text evidence="2">The sequence shown here is derived from an EMBL/GenBank/DDBJ whole genome shotgun (WGS) entry which is preliminary data.</text>
</comment>
<keyword evidence="1" id="KW-0812">Transmembrane</keyword>
<keyword evidence="3" id="KW-1185">Reference proteome</keyword>
<dbReference type="Proteomes" id="UP000019678">
    <property type="component" value="Unassembled WGS sequence"/>
</dbReference>
<gene>
    <name evidence="2" type="ORF">CAP_4336</name>
</gene>
<keyword evidence="1" id="KW-0472">Membrane</keyword>
<feature type="transmembrane region" description="Helical" evidence="1">
    <location>
        <begin position="171"/>
        <end position="198"/>
    </location>
</feature>
<organism evidence="2 3">
    <name type="scientific">Chondromyces apiculatus DSM 436</name>
    <dbReference type="NCBI Taxonomy" id="1192034"/>
    <lineage>
        <taxon>Bacteria</taxon>
        <taxon>Pseudomonadati</taxon>
        <taxon>Myxococcota</taxon>
        <taxon>Polyangia</taxon>
        <taxon>Polyangiales</taxon>
        <taxon>Polyangiaceae</taxon>
        <taxon>Chondromyces</taxon>
    </lineage>
</organism>
<evidence type="ECO:0000313" key="3">
    <source>
        <dbReference type="Proteomes" id="UP000019678"/>
    </source>
</evidence>
<protein>
    <submittedName>
        <fullName evidence="2">Uncharacterized protein</fullName>
    </submittedName>
</protein>
<dbReference type="STRING" id="1192034.CAP_4336"/>
<dbReference type="EMBL" id="ASRX01000031">
    <property type="protein sequence ID" value="EYF04660.1"/>
    <property type="molecule type" value="Genomic_DNA"/>
</dbReference>
<evidence type="ECO:0000256" key="1">
    <source>
        <dbReference type="SAM" id="Phobius"/>
    </source>
</evidence>
<dbReference type="AlphaFoldDB" id="A0A017T785"/>
<evidence type="ECO:0000313" key="2">
    <source>
        <dbReference type="EMBL" id="EYF04660.1"/>
    </source>
</evidence>